<dbReference type="Pfam" id="PF02467">
    <property type="entry name" value="Whib"/>
    <property type="match status" value="1"/>
</dbReference>
<dbReference type="PROSITE" id="PS51674">
    <property type="entry name" value="4FE4S_WBL"/>
    <property type="match status" value="1"/>
</dbReference>
<dbReference type="AlphaFoldDB" id="A0AB39TJU3"/>
<reference evidence="2" key="1">
    <citation type="submission" date="2024-07" db="EMBL/GenBank/DDBJ databases">
        <authorList>
            <person name="Yu S.T."/>
        </authorList>
    </citation>
    <scope>NUCLEOTIDE SEQUENCE</scope>
    <source>
        <strain evidence="2">Y1</strain>
    </source>
</reference>
<dbReference type="InterPro" id="IPR034768">
    <property type="entry name" value="4FE4S_WBL"/>
</dbReference>
<name>A0AB39TJU3_9ACTN</name>
<dbReference type="EMBL" id="CP163445">
    <property type="protein sequence ID" value="XDQ79401.1"/>
    <property type="molecule type" value="Genomic_DNA"/>
</dbReference>
<dbReference type="RefSeq" id="WP_369183314.1">
    <property type="nucleotide sequence ID" value="NZ_CP163445.1"/>
</dbReference>
<accession>A0AB39TJU3</accession>
<evidence type="ECO:0000313" key="2">
    <source>
        <dbReference type="EMBL" id="XDQ79401.1"/>
    </source>
</evidence>
<evidence type="ECO:0000259" key="1">
    <source>
        <dbReference type="PROSITE" id="PS51674"/>
    </source>
</evidence>
<sequence>MHLPTFVPRTEAGLLPCAGQPQLFDHPSTQLQAAALCRTCPVRQACDTWAVQHAEWGTWAGRTDHDRGTVREELPDLPRLPVDPAPECGTEDARRRHIGLQQQCDTCDDAYATRVRATRVRSLDKQHRRPQGPSSRGYKLHLLLGVPACGPCRSAHAAEIRRYRRGQALAA</sequence>
<organism evidence="2">
    <name type="scientific">Streptomyces sp. Y1</name>
    <dbReference type="NCBI Taxonomy" id="3238634"/>
    <lineage>
        <taxon>Bacteria</taxon>
        <taxon>Bacillati</taxon>
        <taxon>Actinomycetota</taxon>
        <taxon>Actinomycetes</taxon>
        <taxon>Kitasatosporales</taxon>
        <taxon>Streptomycetaceae</taxon>
        <taxon>Streptomyces</taxon>
    </lineage>
</organism>
<proteinExistence type="predicted"/>
<gene>
    <name evidence="2" type="ORF">AB2U05_13485</name>
</gene>
<protein>
    <submittedName>
        <fullName evidence="2">WhiB family transcriptional regulator</fullName>
    </submittedName>
</protein>
<feature type="domain" description="4Fe-4S Wbl-type" evidence="1">
    <location>
        <begin position="16"/>
        <end position="69"/>
    </location>
</feature>